<evidence type="ECO:0000313" key="1">
    <source>
        <dbReference type="EMBL" id="NDL25974.1"/>
    </source>
</evidence>
<protein>
    <submittedName>
        <fullName evidence="1">Uncharacterized protein</fullName>
    </submittedName>
</protein>
<gene>
    <name evidence="1" type="ORF">GPY42_12560</name>
</gene>
<proteinExistence type="predicted"/>
<dbReference type="RefSeq" id="WP_158536560.1">
    <property type="nucleotide sequence ID" value="NZ_CAWPKC010000016.1"/>
</dbReference>
<organism evidence="1 2">
    <name type="scientific">Photorhabdus kayaii</name>
    <dbReference type="NCBI Taxonomy" id="230088"/>
    <lineage>
        <taxon>Bacteria</taxon>
        <taxon>Pseudomonadati</taxon>
        <taxon>Pseudomonadota</taxon>
        <taxon>Gammaproteobacteria</taxon>
        <taxon>Enterobacterales</taxon>
        <taxon>Morganellaceae</taxon>
        <taxon>Photorhabdus</taxon>
    </lineage>
</organism>
<comment type="caution">
    <text evidence="1">The sequence shown here is derived from an EMBL/GenBank/DDBJ whole genome shotgun (WGS) entry which is preliminary data.</text>
</comment>
<dbReference type="Proteomes" id="UP000470051">
    <property type="component" value="Unassembled WGS sequence"/>
</dbReference>
<sequence length="57" mass="6840">MNSHQHQEKSKETEFYKKIGYSDKEIIEHMEIEYKRSIQGLDMNMPISFIELNGDFT</sequence>
<reference evidence="1 2" key="1">
    <citation type="submission" date="2019-12" db="EMBL/GenBank/DDBJ databases">
        <title>Engineering Photorhabdus to improve their lethality against agricultural pests.</title>
        <authorList>
            <person name="Machado R.A.R."/>
        </authorList>
    </citation>
    <scope>NUCLEOTIDE SEQUENCE [LARGE SCALE GENOMIC DNA]</scope>
    <source>
        <strain evidence="1 2">M-HU2</strain>
    </source>
</reference>
<dbReference type="EMBL" id="WSFE01000016">
    <property type="protein sequence ID" value="NDL25974.1"/>
    <property type="molecule type" value="Genomic_DNA"/>
</dbReference>
<accession>A0ABX0B011</accession>
<keyword evidence="2" id="KW-1185">Reference proteome</keyword>
<name>A0ABX0B011_9GAMM</name>
<evidence type="ECO:0000313" key="2">
    <source>
        <dbReference type="Proteomes" id="UP000470051"/>
    </source>
</evidence>